<evidence type="ECO:0000259" key="3">
    <source>
        <dbReference type="Pfam" id="PF23070"/>
    </source>
</evidence>
<evidence type="ECO:0000259" key="5">
    <source>
        <dbReference type="Pfam" id="PF23073"/>
    </source>
</evidence>
<keyword evidence="7" id="KW-1185">Reference proteome</keyword>
<dbReference type="PANTHER" id="PTHR22255">
    <property type="entry name" value="LP06548P"/>
    <property type="match status" value="1"/>
</dbReference>
<name>A0AA88I4F4_ARTSF</name>
<keyword evidence="1" id="KW-0732">Signal</keyword>
<comment type="caution">
    <text evidence="6">The sequence shown here is derived from an EMBL/GenBank/DDBJ whole genome shotgun (WGS) entry which is preliminary data.</text>
</comment>
<evidence type="ECO:0000313" key="7">
    <source>
        <dbReference type="Proteomes" id="UP001187531"/>
    </source>
</evidence>
<dbReference type="Pfam" id="PF23071">
    <property type="entry name" value="DUF7044"/>
    <property type="match status" value="1"/>
</dbReference>
<evidence type="ECO:0000259" key="4">
    <source>
        <dbReference type="Pfam" id="PF23071"/>
    </source>
</evidence>
<feature type="domain" description="DUF7045" evidence="5">
    <location>
        <begin position="494"/>
        <end position="553"/>
    </location>
</feature>
<dbReference type="Proteomes" id="UP001187531">
    <property type="component" value="Unassembled WGS sequence"/>
</dbReference>
<gene>
    <name evidence="6" type="ORF">QYM36_003805</name>
</gene>
<dbReference type="EMBL" id="JAVRJZ010000006">
    <property type="protein sequence ID" value="KAK2721625.1"/>
    <property type="molecule type" value="Genomic_DNA"/>
</dbReference>
<dbReference type="Pfam" id="PF23073">
    <property type="entry name" value="DUF7045"/>
    <property type="match status" value="2"/>
</dbReference>
<dbReference type="InterPro" id="IPR055473">
    <property type="entry name" value="DUF7045"/>
</dbReference>
<proteinExistence type="predicted"/>
<dbReference type="AlphaFoldDB" id="A0AA88I4F4"/>
<feature type="domain" description="DUF7042" evidence="2">
    <location>
        <begin position="143"/>
        <end position="273"/>
    </location>
</feature>
<reference evidence="6" key="1">
    <citation type="submission" date="2023-07" db="EMBL/GenBank/DDBJ databases">
        <title>Chromosome-level genome assembly of Artemia franciscana.</title>
        <authorList>
            <person name="Jo E."/>
        </authorList>
    </citation>
    <scope>NUCLEOTIDE SEQUENCE</scope>
    <source>
        <tissue evidence="6">Whole body</tissue>
    </source>
</reference>
<evidence type="ECO:0000256" key="1">
    <source>
        <dbReference type="SAM" id="SignalP"/>
    </source>
</evidence>
<feature type="chain" id="PRO_5041643144" evidence="1">
    <location>
        <begin position="18"/>
        <end position="627"/>
    </location>
</feature>
<dbReference type="InterPro" id="IPR055470">
    <property type="entry name" value="DUF7042"/>
</dbReference>
<evidence type="ECO:0000313" key="6">
    <source>
        <dbReference type="EMBL" id="KAK2721625.1"/>
    </source>
</evidence>
<dbReference type="PANTHER" id="PTHR22255:SF4">
    <property type="entry name" value="CATION-INDEPENDENT MANNOSE-6-PHOSPHATE RECEPTOR"/>
    <property type="match status" value="1"/>
</dbReference>
<protein>
    <submittedName>
        <fullName evidence="6">Uncharacterized protein</fullName>
    </submittedName>
</protein>
<sequence length="627" mass="71622">MNSVCVMLSTVFALSSALCYFPIEYQGEYVTQTSPKGGIDIRYSPITILPESVPIWGICHRRMGSNVILTDRTGGTTCSRCFRFVVRSSNVLQVYTDGLERCYTTEEAAQQRCPTDEKIMAGQMLEIVLYKTKELTGEPVVAQEYCPLNGRFNVRYAVTDGSGSQVECSGTESEISNCPYGFGLSLKFRDCRIEDFDLNFQCLGDWEGPKGERFIALLDTEEPQKGEEVRPRYRCGMYRTDPITGRVTMALSSDSTCKHNLRSSTDGYETLQLTPISLPPFPDHALKSKCRFPEWSQGRWQDTLIREGFMEYKDQRNFRTFSLKCLDGRDGRYLVYGRTQCGDEFHSCMWVERRSINVMELQFGLESSILPNRSLCNEGKFLENAWTTQGRLKVLHSTTGLDTRQEIPCPIAGEYEGILPDAEGLCAKLYSDCNNPEIMFYTVSNCFNKSEIYEGHEAKRVKRTDILTTRKEVIRPELSDDSPFYRKVDVLVPEILEEREYRCMGQWQENSLTYTYTQRRDMAGYECFVGIIIKDDELYIKEAGDHCQRDVDPRMFGMKIKRVGSCLSSRLSSNGARRPGHDNKPNWPLQTTKTWRTSFDNSIVPSSSTRLYTHLCLLLSASLLVLL</sequence>
<evidence type="ECO:0000259" key="2">
    <source>
        <dbReference type="Pfam" id="PF23069"/>
    </source>
</evidence>
<organism evidence="6 7">
    <name type="scientific">Artemia franciscana</name>
    <name type="common">Brine shrimp</name>
    <name type="synonym">Artemia sanfranciscana</name>
    <dbReference type="NCBI Taxonomy" id="6661"/>
    <lineage>
        <taxon>Eukaryota</taxon>
        <taxon>Metazoa</taxon>
        <taxon>Ecdysozoa</taxon>
        <taxon>Arthropoda</taxon>
        <taxon>Crustacea</taxon>
        <taxon>Branchiopoda</taxon>
        <taxon>Anostraca</taxon>
        <taxon>Artemiidae</taxon>
        <taxon>Artemia</taxon>
    </lineage>
</organism>
<dbReference type="Pfam" id="PF23070">
    <property type="entry name" value="DUF7043"/>
    <property type="match status" value="1"/>
</dbReference>
<dbReference type="InterPro" id="IPR055472">
    <property type="entry name" value="DUF7044"/>
</dbReference>
<feature type="domain" description="DUF7044" evidence="4">
    <location>
        <begin position="19"/>
        <end position="116"/>
    </location>
</feature>
<feature type="domain" description="DUF7043" evidence="3">
    <location>
        <begin position="287"/>
        <end position="388"/>
    </location>
</feature>
<accession>A0AA88I4F4</accession>
<dbReference type="Pfam" id="PF23069">
    <property type="entry name" value="DUF7042"/>
    <property type="match status" value="1"/>
</dbReference>
<feature type="signal peptide" evidence="1">
    <location>
        <begin position="1"/>
        <end position="17"/>
    </location>
</feature>
<feature type="domain" description="DUF7045" evidence="5">
    <location>
        <begin position="409"/>
        <end position="456"/>
    </location>
</feature>
<dbReference type="InterPro" id="IPR055471">
    <property type="entry name" value="DUF7043"/>
</dbReference>